<gene>
    <name evidence="3" type="ORF">DW322_01860</name>
</gene>
<dbReference type="InterPro" id="IPR011051">
    <property type="entry name" value="RmlC_Cupin_sf"/>
</dbReference>
<evidence type="ECO:0000259" key="2">
    <source>
        <dbReference type="PROSITE" id="PS50943"/>
    </source>
</evidence>
<dbReference type="GO" id="GO:0003700">
    <property type="term" value="F:DNA-binding transcription factor activity"/>
    <property type="evidence" value="ECO:0007669"/>
    <property type="project" value="TreeGrafter"/>
</dbReference>
<protein>
    <submittedName>
        <fullName evidence="3">XRE family transcriptional regulator</fullName>
    </submittedName>
</protein>
<reference evidence="3 4" key="1">
    <citation type="submission" date="2018-07" db="EMBL/GenBank/DDBJ databases">
        <title>Genome sequence of Rhodococcus rhodnii ATCC 35071 from Rhodnius prolixus.</title>
        <authorList>
            <person name="Patel V."/>
            <person name="Vogel K.J."/>
        </authorList>
    </citation>
    <scope>NUCLEOTIDE SEQUENCE [LARGE SCALE GENOMIC DNA]</scope>
    <source>
        <strain evidence="3 4">ATCC 35071</strain>
    </source>
</reference>
<feature type="domain" description="HTH cro/C1-type" evidence="2">
    <location>
        <begin position="26"/>
        <end position="80"/>
    </location>
</feature>
<dbReference type="AlphaFoldDB" id="A0A6P2CE85"/>
<name>A0A6P2CE85_9NOCA</name>
<dbReference type="PROSITE" id="PS50943">
    <property type="entry name" value="HTH_CROC1"/>
    <property type="match status" value="1"/>
</dbReference>
<evidence type="ECO:0000313" key="4">
    <source>
        <dbReference type="Proteomes" id="UP000471120"/>
    </source>
</evidence>
<dbReference type="Gene3D" id="2.60.120.10">
    <property type="entry name" value="Jelly Rolls"/>
    <property type="match status" value="1"/>
</dbReference>
<dbReference type="InterPro" id="IPR001387">
    <property type="entry name" value="Cro/C1-type_HTH"/>
</dbReference>
<sequence length="197" mass="21047">MPVVASVTRVSSDESQALARSLGATIRAIRKEAGLTLATLAQRSGLSQPFLSQTENGNAMPSVVNLHRIAQALGTTAHALLERGTRSSTSLVRAGEGRTVEYTSDATVRFLVDGHRIMEPNEVTAGPHSHTDGTTSHAGEEFVYVVAGTVRMTLEGEPDHVLHAGDTLYYPATVPHAWFNDTDQPARFLITSSPPGF</sequence>
<dbReference type="SUPFAM" id="SSF47413">
    <property type="entry name" value="lambda repressor-like DNA-binding domains"/>
    <property type="match status" value="1"/>
</dbReference>
<dbReference type="InterPro" id="IPR013096">
    <property type="entry name" value="Cupin_2"/>
</dbReference>
<dbReference type="Gene3D" id="1.10.260.40">
    <property type="entry name" value="lambda repressor-like DNA-binding domains"/>
    <property type="match status" value="1"/>
</dbReference>
<dbReference type="GO" id="GO:0003677">
    <property type="term" value="F:DNA binding"/>
    <property type="evidence" value="ECO:0007669"/>
    <property type="project" value="UniProtKB-KW"/>
</dbReference>
<dbReference type="InterPro" id="IPR050807">
    <property type="entry name" value="TransReg_Diox_bact_type"/>
</dbReference>
<dbReference type="SMART" id="SM00530">
    <property type="entry name" value="HTH_XRE"/>
    <property type="match status" value="1"/>
</dbReference>
<dbReference type="Proteomes" id="UP000471120">
    <property type="component" value="Unassembled WGS sequence"/>
</dbReference>
<proteinExistence type="predicted"/>
<accession>A0A6P2CE85</accession>
<dbReference type="CDD" id="cd00093">
    <property type="entry name" value="HTH_XRE"/>
    <property type="match status" value="1"/>
</dbReference>
<dbReference type="InterPro" id="IPR014710">
    <property type="entry name" value="RmlC-like_jellyroll"/>
</dbReference>
<dbReference type="PANTHER" id="PTHR46797">
    <property type="entry name" value="HTH-TYPE TRANSCRIPTIONAL REGULATOR"/>
    <property type="match status" value="1"/>
</dbReference>
<dbReference type="CDD" id="cd02209">
    <property type="entry name" value="cupin_XRE_C"/>
    <property type="match status" value="1"/>
</dbReference>
<dbReference type="SUPFAM" id="SSF51182">
    <property type="entry name" value="RmlC-like cupins"/>
    <property type="match status" value="1"/>
</dbReference>
<dbReference type="Pfam" id="PF07883">
    <property type="entry name" value="Cupin_2"/>
    <property type="match status" value="1"/>
</dbReference>
<keyword evidence="1" id="KW-0238">DNA-binding</keyword>
<dbReference type="EMBL" id="QRCM01000001">
    <property type="protein sequence ID" value="TXG89218.1"/>
    <property type="molecule type" value="Genomic_DNA"/>
</dbReference>
<evidence type="ECO:0000313" key="3">
    <source>
        <dbReference type="EMBL" id="TXG89218.1"/>
    </source>
</evidence>
<dbReference type="InterPro" id="IPR010982">
    <property type="entry name" value="Lambda_DNA-bd_dom_sf"/>
</dbReference>
<dbReference type="Pfam" id="PF13560">
    <property type="entry name" value="HTH_31"/>
    <property type="match status" value="1"/>
</dbReference>
<comment type="caution">
    <text evidence="3">The sequence shown here is derived from an EMBL/GenBank/DDBJ whole genome shotgun (WGS) entry which is preliminary data.</text>
</comment>
<dbReference type="RefSeq" id="WP_051111068.1">
    <property type="nucleotide sequence ID" value="NZ_QRCM01000001.1"/>
</dbReference>
<evidence type="ECO:0000256" key="1">
    <source>
        <dbReference type="ARBA" id="ARBA00023125"/>
    </source>
</evidence>
<dbReference type="PANTHER" id="PTHR46797:SF1">
    <property type="entry name" value="METHYLPHOSPHONATE SYNTHASE"/>
    <property type="match status" value="1"/>
</dbReference>
<dbReference type="GO" id="GO:0005829">
    <property type="term" value="C:cytosol"/>
    <property type="evidence" value="ECO:0007669"/>
    <property type="project" value="TreeGrafter"/>
</dbReference>
<organism evidence="3 4">
    <name type="scientific">Rhodococcus rhodnii</name>
    <dbReference type="NCBI Taxonomy" id="38312"/>
    <lineage>
        <taxon>Bacteria</taxon>
        <taxon>Bacillati</taxon>
        <taxon>Actinomycetota</taxon>
        <taxon>Actinomycetes</taxon>
        <taxon>Mycobacteriales</taxon>
        <taxon>Nocardiaceae</taxon>
        <taxon>Rhodococcus</taxon>
    </lineage>
</organism>